<reference evidence="2 3" key="1">
    <citation type="submission" date="2023-04" db="EMBL/GenBank/DDBJ databases">
        <title>Genome of Basidiobolus ranarum AG-B5.</title>
        <authorList>
            <person name="Stajich J.E."/>
            <person name="Carter-House D."/>
            <person name="Gryganskyi A."/>
        </authorList>
    </citation>
    <scope>NUCLEOTIDE SEQUENCE [LARGE SCALE GENOMIC DNA]</scope>
    <source>
        <strain evidence="2 3">AG-B5</strain>
    </source>
</reference>
<evidence type="ECO:0000313" key="3">
    <source>
        <dbReference type="Proteomes" id="UP001479436"/>
    </source>
</evidence>
<gene>
    <name evidence="2" type="ORF">K7432_011213</name>
</gene>
<evidence type="ECO:0000313" key="2">
    <source>
        <dbReference type="EMBL" id="KAK9702493.1"/>
    </source>
</evidence>
<accession>A0ABR2VUA4</accession>
<sequence length="340" mass="37705">MGPKAELIFDISSDLILGSIVAGLVARDVIGITSPQNSSLSIFPKIDTMDAPALVAPYNIFGIQPFAESKKRCPWEQGYTTSDFRKGNIETHCKKQDDLIFIPPLAGPEGDIPDIGNGNNFKSLSDSGYDVQCDHMVELQEILNTLRGLRTSKQQLVIENEALTTELCNDWNSKKFDEKLFDLANSKENTRGAYGTVNNMKRTLMAGQDIQLSNVNANKQVVGTLERYLNDIEVPRQKFSRTLNTKLRDEMISQLTTKGLSLEGLDFAGAVKDNMERAKRGTATLKISVADISRPTNDSNIKATHREPRIGTKRNQKRACAYKDNYNESTDSGSDMDTSL</sequence>
<proteinExistence type="predicted"/>
<dbReference type="EMBL" id="JASJQH010007719">
    <property type="protein sequence ID" value="KAK9702493.1"/>
    <property type="molecule type" value="Genomic_DNA"/>
</dbReference>
<feature type="region of interest" description="Disordered" evidence="1">
    <location>
        <begin position="295"/>
        <end position="317"/>
    </location>
</feature>
<dbReference type="Proteomes" id="UP001479436">
    <property type="component" value="Unassembled WGS sequence"/>
</dbReference>
<organism evidence="2 3">
    <name type="scientific">Basidiobolus ranarum</name>
    <dbReference type="NCBI Taxonomy" id="34480"/>
    <lineage>
        <taxon>Eukaryota</taxon>
        <taxon>Fungi</taxon>
        <taxon>Fungi incertae sedis</taxon>
        <taxon>Zoopagomycota</taxon>
        <taxon>Entomophthoromycotina</taxon>
        <taxon>Basidiobolomycetes</taxon>
        <taxon>Basidiobolales</taxon>
        <taxon>Basidiobolaceae</taxon>
        <taxon>Basidiobolus</taxon>
    </lineage>
</organism>
<keyword evidence="3" id="KW-1185">Reference proteome</keyword>
<name>A0ABR2VUA4_9FUNG</name>
<comment type="caution">
    <text evidence="2">The sequence shown here is derived from an EMBL/GenBank/DDBJ whole genome shotgun (WGS) entry which is preliminary data.</text>
</comment>
<evidence type="ECO:0000256" key="1">
    <source>
        <dbReference type="SAM" id="MobiDB-lite"/>
    </source>
</evidence>
<protein>
    <submittedName>
        <fullName evidence="2">Uncharacterized protein</fullName>
    </submittedName>
</protein>